<evidence type="ECO:0000256" key="5">
    <source>
        <dbReference type="ARBA" id="ARBA00023136"/>
    </source>
</evidence>
<gene>
    <name evidence="9" type="ORF">ORD21_10890</name>
</gene>
<dbReference type="PANTHER" id="PTHR42709:SF6">
    <property type="entry name" value="UNDECAPRENYL PHOSPHATE TRANSPORTER A"/>
    <property type="match status" value="1"/>
</dbReference>
<keyword evidence="2" id="KW-1003">Cell membrane</keyword>
<dbReference type="InterPro" id="IPR032816">
    <property type="entry name" value="VTT_dom"/>
</dbReference>
<name>A0ABU4DRN6_9DEIO</name>
<keyword evidence="4 7" id="KW-1133">Transmembrane helix</keyword>
<evidence type="ECO:0000256" key="2">
    <source>
        <dbReference type="ARBA" id="ARBA00022475"/>
    </source>
</evidence>
<accession>A0ABU4DRN6</accession>
<evidence type="ECO:0000256" key="6">
    <source>
        <dbReference type="SAM" id="MobiDB-lite"/>
    </source>
</evidence>
<evidence type="ECO:0000256" key="1">
    <source>
        <dbReference type="ARBA" id="ARBA00004651"/>
    </source>
</evidence>
<feature type="transmembrane region" description="Helical" evidence="7">
    <location>
        <begin position="140"/>
        <end position="160"/>
    </location>
</feature>
<feature type="transmembrane region" description="Helical" evidence="7">
    <location>
        <begin position="12"/>
        <end position="30"/>
    </location>
</feature>
<dbReference type="EMBL" id="JAPMIV010000018">
    <property type="protein sequence ID" value="MDV6375093.1"/>
    <property type="molecule type" value="Genomic_DNA"/>
</dbReference>
<evidence type="ECO:0000259" key="8">
    <source>
        <dbReference type="Pfam" id="PF09335"/>
    </source>
</evidence>
<dbReference type="RefSeq" id="WP_317640423.1">
    <property type="nucleotide sequence ID" value="NZ_JAPMIV010000018.1"/>
</dbReference>
<keyword evidence="5 7" id="KW-0472">Membrane</keyword>
<keyword evidence="10" id="KW-1185">Reference proteome</keyword>
<dbReference type="InterPro" id="IPR051311">
    <property type="entry name" value="DedA_domain"/>
</dbReference>
<keyword evidence="3 7" id="KW-0812">Transmembrane</keyword>
<feature type="transmembrane region" description="Helical" evidence="7">
    <location>
        <begin position="50"/>
        <end position="71"/>
    </location>
</feature>
<dbReference type="PANTHER" id="PTHR42709">
    <property type="entry name" value="ALKALINE PHOSPHATASE LIKE PROTEIN"/>
    <property type="match status" value="1"/>
</dbReference>
<feature type="region of interest" description="Disordered" evidence="6">
    <location>
        <begin position="203"/>
        <end position="228"/>
    </location>
</feature>
<dbReference type="Pfam" id="PF09335">
    <property type="entry name" value="VTT_dom"/>
    <property type="match status" value="1"/>
</dbReference>
<comment type="subcellular location">
    <subcellularLocation>
        <location evidence="1">Cell membrane</location>
        <topology evidence="1">Multi-pass membrane protein</topology>
    </subcellularLocation>
</comment>
<evidence type="ECO:0000313" key="9">
    <source>
        <dbReference type="EMBL" id="MDV6375093.1"/>
    </source>
</evidence>
<evidence type="ECO:0000256" key="7">
    <source>
        <dbReference type="SAM" id="Phobius"/>
    </source>
</evidence>
<feature type="compositionally biased region" description="Basic and acidic residues" evidence="6">
    <location>
        <begin position="217"/>
        <end position="228"/>
    </location>
</feature>
<dbReference type="Proteomes" id="UP001276150">
    <property type="component" value="Unassembled WGS sequence"/>
</dbReference>
<reference evidence="9 10" key="1">
    <citation type="submission" date="2022-11" db="EMBL/GenBank/DDBJ databases">
        <title>Deinococcus ZS9-10, Low Temperature and Draught-tolerating, UV-resistant Bacteria from Continental Antarctica.</title>
        <authorList>
            <person name="Cheng L."/>
        </authorList>
    </citation>
    <scope>NUCLEOTIDE SEQUENCE [LARGE SCALE GENOMIC DNA]</scope>
    <source>
        <strain evidence="9 10">ZS9-10</strain>
    </source>
</reference>
<evidence type="ECO:0000256" key="4">
    <source>
        <dbReference type="ARBA" id="ARBA00022989"/>
    </source>
</evidence>
<feature type="transmembrane region" description="Helical" evidence="7">
    <location>
        <begin position="172"/>
        <end position="193"/>
    </location>
</feature>
<feature type="domain" description="VTT" evidence="8">
    <location>
        <begin position="30"/>
        <end position="160"/>
    </location>
</feature>
<sequence>MIDWIQNLMDSLGYLGIVLLMILENVFPPIPSELILPSAGFAASRGDLSFLGVVLAGTLGSVIGTLPLYYIGRVFNEERLVAWADQHGKWLGLRGKDIRKADAWFDRHGPRAVLFGRMVPGVRSLLSLPAGMSGMSLPTFVFYSAIGSALWASLLTGAGYLLGDHYELVGEYMAPVSKVVLGVLLLAAAVWFVGRQRQARARAAARRGPDTEMSPADTDRRLSGPDTA</sequence>
<protein>
    <submittedName>
        <fullName evidence="9">DedA family protein</fullName>
    </submittedName>
</protein>
<organism evidence="9 10">
    <name type="scientific">Deinococcus arenicola</name>
    <dbReference type="NCBI Taxonomy" id="2994950"/>
    <lineage>
        <taxon>Bacteria</taxon>
        <taxon>Thermotogati</taxon>
        <taxon>Deinococcota</taxon>
        <taxon>Deinococci</taxon>
        <taxon>Deinococcales</taxon>
        <taxon>Deinococcaceae</taxon>
        <taxon>Deinococcus</taxon>
    </lineage>
</organism>
<evidence type="ECO:0000313" key="10">
    <source>
        <dbReference type="Proteomes" id="UP001276150"/>
    </source>
</evidence>
<comment type="caution">
    <text evidence="9">The sequence shown here is derived from an EMBL/GenBank/DDBJ whole genome shotgun (WGS) entry which is preliminary data.</text>
</comment>
<proteinExistence type="predicted"/>
<evidence type="ECO:0000256" key="3">
    <source>
        <dbReference type="ARBA" id="ARBA00022692"/>
    </source>
</evidence>